<evidence type="ECO:0000256" key="2">
    <source>
        <dbReference type="ARBA" id="ARBA00016664"/>
    </source>
</evidence>
<evidence type="ECO:0000313" key="7">
    <source>
        <dbReference type="EMBL" id="VFK00535.1"/>
    </source>
</evidence>
<reference evidence="7" key="1">
    <citation type="submission" date="2019-02" db="EMBL/GenBank/DDBJ databases">
        <authorList>
            <person name="Gruber-Vodicka R. H."/>
            <person name="Seah K. B. B."/>
        </authorList>
    </citation>
    <scope>NUCLEOTIDE SEQUENCE</scope>
    <source>
        <strain evidence="9">BECK_SA2B12</strain>
        <strain evidence="8">BECK_SA2B15</strain>
        <strain evidence="7">BECK_SA2B20</strain>
    </source>
</reference>
<dbReference type="Gene3D" id="3.30.230.40">
    <property type="entry name" value="Imidazole glycerol phosphate dehydratase, domain 1"/>
    <property type="match status" value="2"/>
</dbReference>
<dbReference type="PANTHER" id="PTHR23133:SF2">
    <property type="entry name" value="IMIDAZOLEGLYCEROL-PHOSPHATE DEHYDRATASE"/>
    <property type="match status" value="1"/>
</dbReference>
<accession>A0A450V6U5</accession>
<dbReference type="CDD" id="cd07914">
    <property type="entry name" value="IGPD"/>
    <property type="match status" value="1"/>
</dbReference>
<dbReference type="EMBL" id="CAADFI010000194">
    <property type="protein sequence ID" value="VFK00535.1"/>
    <property type="molecule type" value="Genomic_DNA"/>
</dbReference>
<dbReference type="AlphaFoldDB" id="A0A450V6U5"/>
<evidence type="ECO:0000313" key="8">
    <source>
        <dbReference type="EMBL" id="VFK01176.1"/>
    </source>
</evidence>
<dbReference type="EC" id="4.2.1.19" evidence="6"/>
<dbReference type="GO" id="GO:0005737">
    <property type="term" value="C:cytoplasm"/>
    <property type="evidence" value="ECO:0007669"/>
    <property type="project" value="UniProtKB-SubCell"/>
</dbReference>
<dbReference type="GO" id="GO:0000105">
    <property type="term" value="P:L-histidine biosynthetic process"/>
    <property type="evidence" value="ECO:0007669"/>
    <property type="project" value="UniProtKB-UniRule"/>
</dbReference>
<dbReference type="FunFam" id="3.30.230.40:FF:000003">
    <property type="entry name" value="Imidazoleglycerol-phosphate dehydratase HisB"/>
    <property type="match status" value="1"/>
</dbReference>
<evidence type="ECO:0000256" key="3">
    <source>
        <dbReference type="ARBA" id="ARBA00022605"/>
    </source>
</evidence>
<evidence type="ECO:0000256" key="6">
    <source>
        <dbReference type="HAMAP-Rule" id="MF_00076"/>
    </source>
</evidence>
<comment type="similarity">
    <text evidence="6">Belongs to the imidazoleglycerol-phosphate dehydratase family.</text>
</comment>
<dbReference type="NCBIfam" id="NF002114">
    <property type="entry name" value="PRK00951.2-4"/>
    <property type="match status" value="1"/>
</dbReference>
<proteinExistence type="inferred from homology"/>
<dbReference type="UniPathway" id="UPA00031">
    <property type="reaction ID" value="UER00011"/>
</dbReference>
<dbReference type="FunFam" id="3.30.230.40:FF:000001">
    <property type="entry name" value="Imidazoleglycerol-phosphate dehydratase HisB"/>
    <property type="match status" value="1"/>
</dbReference>
<dbReference type="InterPro" id="IPR038494">
    <property type="entry name" value="IGPD_sf"/>
</dbReference>
<dbReference type="PANTHER" id="PTHR23133">
    <property type="entry name" value="IMIDAZOLEGLYCEROL-PHOSPHATE DEHYDRATASE HIS7"/>
    <property type="match status" value="1"/>
</dbReference>
<name>A0A450V6U5_9GAMM</name>
<keyword evidence="3 6" id="KW-0028">Amino-acid biosynthesis</keyword>
<comment type="catalytic activity">
    <reaction evidence="6">
        <text>D-erythro-1-(imidazol-4-yl)glycerol 3-phosphate = 3-(imidazol-4-yl)-2-oxopropyl phosphate + H2O</text>
        <dbReference type="Rhea" id="RHEA:11040"/>
        <dbReference type="ChEBI" id="CHEBI:15377"/>
        <dbReference type="ChEBI" id="CHEBI:57766"/>
        <dbReference type="ChEBI" id="CHEBI:58278"/>
        <dbReference type="EC" id="4.2.1.19"/>
    </reaction>
</comment>
<organism evidence="7">
    <name type="scientific">Candidatus Kentrum eta</name>
    <dbReference type="NCBI Taxonomy" id="2126337"/>
    <lineage>
        <taxon>Bacteria</taxon>
        <taxon>Pseudomonadati</taxon>
        <taxon>Pseudomonadota</taxon>
        <taxon>Gammaproteobacteria</taxon>
        <taxon>Candidatus Kentrum</taxon>
    </lineage>
</organism>
<gene>
    <name evidence="6" type="primary">hisB</name>
    <name evidence="8" type="ORF">BECKH772A_GA0070896_102173</name>
    <name evidence="7" type="ORF">BECKH772B_GA0070898_101943</name>
    <name evidence="9" type="ORF">BECKH772C_GA0070978_102642</name>
</gene>
<sequence length="196" mass="21829">MIRTATIERKTRETRIRISVHLDGTGKSRFAMDIPFLAHMLEQVARHRLIDINIEAAGDIDIDARHTVEDTGIVFGQAVAKALGEKIGIARYGHAYVRLDESLSRVFIELSRRPGSFWHVKFPKEKISAFDTELFQEFFRGFANGAAATVHMDNLRGENAQHIAESLFKAFGRALRRAVAANTAGPETVPSTKGIL</sequence>
<dbReference type="Pfam" id="PF00475">
    <property type="entry name" value="IGPD"/>
    <property type="match status" value="1"/>
</dbReference>
<evidence type="ECO:0000256" key="5">
    <source>
        <dbReference type="ARBA" id="ARBA00023239"/>
    </source>
</evidence>
<protein>
    <recommendedName>
        <fullName evidence="2 6">Imidazoleglycerol-phosphate dehydratase</fullName>
        <shortName evidence="6">IGPD</shortName>
        <ecNumber evidence="6">4.2.1.19</ecNumber>
    </recommendedName>
</protein>
<dbReference type="SUPFAM" id="SSF54211">
    <property type="entry name" value="Ribosomal protein S5 domain 2-like"/>
    <property type="match status" value="2"/>
</dbReference>
<dbReference type="HAMAP" id="MF_00076">
    <property type="entry name" value="HisB"/>
    <property type="match status" value="1"/>
</dbReference>
<keyword evidence="6" id="KW-0963">Cytoplasm</keyword>
<comment type="subcellular location">
    <subcellularLocation>
        <location evidence="6">Cytoplasm</location>
    </subcellularLocation>
</comment>
<evidence type="ECO:0000256" key="4">
    <source>
        <dbReference type="ARBA" id="ARBA00023102"/>
    </source>
</evidence>
<keyword evidence="5 6" id="KW-0456">Lyase</keyword>
<dbReference type="GO" id="GO:0004424">
    <property type="term" value="F:imidazoleglycerol-phosphate dehydratase activity"/>
    <property type="evidence" value="ECO:0007669"/>
    <property type="project" value="UniProtKB-UniRule"/>
</dbReference>
<dbReference type="EMBL" id="CAADFJ010000264">
    <property type="protein sequence ID" value="VFK05372.1"/>
    <property type="molecule type" value="Genomic_DNA"/>
</dbReference>
<keyword evidence="4 6" id="KW-0368">Histidine biosynthesis</keyword>
<dbReference type="InterPro" id="IPR020568">
    <property type="entry name" value="Ribosomal_Su5_D2-typ_SF"/>
</dbReference>
<dbReference type="InterPro" id="IPR000807">
    <property type="entry name" value="ImidazoleglycerolP_deHydtase"/>
</dbReference>
<evidence type="ECO:0000256" key="1">
    <source>
        <dbReference type="ARBA" id="ARBA00005047"/>
    </source>
</evidence>
<dbReference type="EMBL" id="CAADFG010000217">
    <property type="protein sequence ID" value="VFK01176.1"/>
    <property type="molecule type" value="Genomic_DNA"/>
</dbReference>
<evidence type="ECO:0000313" key="9">
    <source>
        <dbReference type="EMBL" id="VFK05372.1"/>
    </source>
</evidence>
<comment type="pathway">
    <text evidence="1 6">Amino-acid biosynthesis; L-histidine biosynthesis; L-histidine from 5-phospho-alpha-D-ribose 1-diphosphate: step 6/9.</text>
</comment>